<dbReference type="SUPFAM" id="SSF52266">
    <property type="entry name" value="SGNH hydrolase"/>
    <property type="match status" value="1"/>
</dbReference>
<evidence type="ECO:0000313" key="2">
    <source>
        <dbReference type="EMBL" id="EDO42917.1"/>
    </source>
</evidence>
<dbReference type="Gene3D" id="3.40.50.1110">
    <property type="entry name" value="SGNH hydrolase"/>
    <property type="match status" value="1"/>
</dbReference>
<dbReference type="Pfam" id="PF13472">
    <property type="entry name" value="Lipase_GDSL_2"/>
    <property type="match status" value="1"/>
</dbReference>
<protein>
    <recommendedName>
        <fullName evidence="1">SGNH hydrolase-type esterase domain-containing protein</fullName>
    </recommendedName>
</protein>
<evidence type="ECO:0000313" key="3">
    <source>
        <dbReference type="Proteomes" id="UP000001593"/>
    </source>
</evidence>
<dbReference type="eggNOG" id="ENOG502S78G">
    <property type="taxonomic scope" value="Eukaryota"/>
</dbReference>
<dbReference type="Proteomes" id="UP000001593">
    <property type="component" value="Unassembled WGS sequence"/>
</dbReference>
<reference evidence="2 3" key="1">
    <citation type="journal article" date="2007" name="Science">
        <title>Sea anemone genome reveals ancestral eumetazoan gene repertoire and genomic organization.</title>
        <authorList>
            <person name="Putnam N.H."/>
            <person name="Srivastava M."/>
            <person name="Hellsten U."/>
            <person name="Dirks B."/>
            <person name="Chapman J."/>
            <person name="Salamov A."/>
            <person name="Terry A."/>
            <person name="Shapiro H."/>
            <person name="Lindquist E."/>
            <person name="Kapitonov V.V."/>
            <person name="Jurka J."/>
            <person name="Genikhovich G."/>
            <person name="Grigoriev I.V."/>
            <person name="Lucas S.M."/>
            <person name="Steele R.E."/>
            <person name="Finnerty J.R."/>
            <person name="Technau U."/>
            <person name="Martindale M.Q."/>
            <person name="Rokhsar D.S."/>
        </authorList>
    </citation>
    <scope>NUCLEOTIDE SEQUENCE [LARGE SCALE GENOMIC DNA]</scope>
    <source>
        <strain evidence="3">CH2 X CH6</strain>
    </source>
</reference>
<dbReference type="InterPro" id="IPR013830">
    <property type="entry name" value="SGNH_hydro"/>
</dbReference>
<dbReference type="AlphaFoldDB" id="A7S082"/>
<dbReference type="InterPro" id="IPR051532">
    <property type="entry name" value="Ester_Hydrolysis_Enzymes"/>
</dbReference>
<dbReference type="InParanoid" id="A7S082"/>
<keyword evidence="3" id="KW-1185">Reference proteome</keyword>
<evidence type="ECO:0000259" key="1">
    <source>
        <dbReference type="Pfam" id="PF13472"/>
    </source>
</evidence>
<dbReference type="PANTHER" id="PTHR30383">
    <property type="entry name" value="THIOESTERASE 1/PROTEASE 1/LYSOPHOSPHOLIPASE L1"/>
    <property type="match status" value="1"/>
</dbReference>
<dbReference type="EMBL" id="DS469559">
    <property type="protein sequence ID" value="EDO42917.1"/>
    <property type="molecule type" value="Genomic_DNA"/>
</dbReference>
<sequence>MGRAPLSRYDADPYAKKILCFGDSLTNGYNHHGRSFHPYSIMLSRLLNSNPAAKYKLTTSGKTGEMTHGSMTKRLPQVLGNSSHFDWVIILAGTNDVAHVKNFGDDDSFMNQLISIWAPKIFQDIEKLHEISYQYGARTVLLTIPESAYEAWPQYKTLWIMRRKINQALRDFAARSRGRTILCDLAVKIPRHSLAPQMESTIWDDHLHFTPYGYNKMAEVIYECMRPYL</sequence>
<dbReference type="CDD" id="cd00229">
    <property type="entry name" value="SGNH_hydrolase"/>
    <property type="match status" value="1"/>
</dbReference>
<accession>A7S082</accession>
<dbReference type="HOGENOM" id="CLU_065222_1_0_1"/>
<dbReference type="OMA" id="QMESTIW"/>
<proteinExistence type="predicted"/>
<name>A7S082_NEMVE</name>
<dbReference type="FunFam" id="3.40.50.1110:FF:000056">
    <property type="entry name" value="Predicted protein"/>
    <property type="match status" value="1"/>
</dbReference>
<gene>
    <name evidence="2" type="ORF">NEMVEDRAFT_v1g99578</name>
</gene>
<dbReference type="GO" id="GO:0004622">
    <property type="term" value="F:phosphatidylcholine lysophospholipase activity"/>
    <property type="evidence" value="ECO:0000318"/>
    <property type="project" value="GO_Central"/>
</dbReference>
<dbReference type="PhylomeDB" id="A7S082"/>
<feature type="domain" description="SGNH hydrolase-type esterase" evidence="1">
    <location>
        <begin position="20"/>
        <end position="214"/>
    </location>
</feature>
<dbReference type="InterPro" id="IPR036514">
    <property type="entry name" value="SGNH_hydro_sf"/>
</dbReference>
<dbReference type="PANTHER" id="PTHR30383:SF5">
    <property type="entry name" value="SGNH HYDROLASE-TYPE ESTERASE DOMAIN-CONTAINING PROTEIN"/>
    <property type="match status" value="1"/>
</dbReference>
<organism evidence="2 3">
    <name type="scientific">Nematostella vectensis</name>
    <name type="common">Starlet sea anemone</name>
    <dbReference type="NCBI Taxonomy" id="45351"/>
    <lineage>
        <taxon>Eukaryota</taxon>
        <taxon>Metazoa</taxon>
        <taxon>Cnidaria</taxon>
        <taxon>Anthozoa</taxon>
        <taxon>Hexacorallia</taxon>
        <taxon>Actiniaria</taxon>
        <taxon>Edwardsiidae</taxon>
        <taxon>Nematostella</taxon>
    </lineage>
</organism>